<protein>
    <recommendedName>
        <fullName evidence="7">Glycosyl transferase</fullName>
    </recommendedName>
</protein>
<comment type="similarity">
    <text evidence="1">Belongs to the glycosyltransferase 32 family.</text>
</comment>
<feature type="region of interest" description="Disordered" evidence="2">
    <location>
        <begin position="456"/>
        <end position="483"/>
    </location>
</feature>
<gene>
    <name evidence="4" type="ORF">I206_04094</name>
    <name evidence="5" type="ORF">I206_104328</name>
</gene>
<evidence type="ECO:0000256" key="1">
    <source>
        <dbReference type="ARBA" id="ARBA00009003"/>
    </source>
</evidence>
<dbReference type="SUPFAM" id="SSF53448">
    <property type="entry name" value="Nucleotide-diphospho-sugar transferases"/>
    <property type="match status" value="1"/>
</dbReference>
<dbReference type="EMBL" id="CP144523">
    <property type="protein sequence ID" value="WWC70378.1"/>
    <property type="molecule type" value="Genomic_DNA"/>
</dbReference>
<dbReference type="Gene3D" id="3.90.550.20">
    <property type="match status" value="1"/>
</dbReference>
<reference evidence="4" key="1">
    <citation type="submission" date="2013-07" db="EMBL/GenBank/DDBJ databases">
        <title>The Genome Sequence of Cryptococcus pinus CBS10737.</title>
        <authorList>
            <consortium name="The Broad Institute Genome Sequencing Platform"/>
            <person name="Cuomo C."/>
            <person name="Litvintseva A."/>
            <person name="Chen Y."/>
            <person name="Heitman J."/>
            <person name="Sun S."/>
            <person name="Springer D."/>
            <person name="Dromer F."/>
            <person name="Young S.K."/>
            <person name="Zeng Q."/>
            <person name="Gargeya S."/>
            <person name="Fitzgerald M."/>
            <person name="Abouelleil A."/>
            <person name="Alvarado L."/>
            <person name="Berlin A.M."/>
            <person name="Chapman S.B."/>
            <person name="Dewar J."/>
            <person name="Goldberg J."/>
            <person name="Griggs A."/>
            <person name="Gujja S."/>
            <person name="Hansen M."/>
            <person name="Howarth C."/>
            <person name="Imamovic A."/>
            <person name="Larimer J."/>
            <person name="McCowan C."/>
            <person name="Murphy C."/>
            <person name="Pearson M."/>
            <person name="Priest M."/>
            <person name="Roberts A."/>
            <person name="Saif S."/>
            <person name="Shea T."/>
            <person name="Sykes S."/>
            <person name="Wortman J."/>
            <person name="Nusbaum C."/>
            <person name="Birren B."/>
        </authorList>
    </citation>
    <scope>NUCLEOTIDE SEQUENCE [LARGE SCALE GENOMIC DNA]</scope>
    <source>
        <strain evidence="4">CBS 10737</strain>
    </source>
</reference>
<dbReference type="OrthoDB" id="409543at2759"/>
<keyword evidence="3" id="KW-1133">Transmembrane helix</keyword>
<dbReference type="Proteomes" id="UP000094020">
    <property type="component" value="Chromosome 5"/>
</dbReference>
<dbReference type="GeneID" id="30172463"/>
<evidence type="ECO:0000256" key="2">
    <source>
        <dbReference type="SAM" id="MobiDB-lite"/>
    </source>
</evidence>
<dbReference type="PANTHER" id="PTHR46830:SF2">
    <property type="entry name" value="ALPHA-1,4-N-ACETYLGLUCOSAMINYLTRANSFERASE"/>
    <property type="match status" value="1"/>
</dbReference>
<dbReference type="AlphaFoldDB" id="A0A1B9I204"/>
<accession>A0A1B9I204</accession>
<dbReference type="InterPro" id="IPR007577">
    <property type="entry name" value="GlycoTrfase_DXD_sugar-bd_CS"/>
</dbReference>
<evidence type="ECO:0000313" key="5">
    <source>
        <dbReference type="EMBL" id="WWC70378.1"/>
    </source>
</evidence>
<keyword evidence="6" id="KW-1185">Reference proteome</keyword>
<proteinExistence type="inferred from homology"/>
<reference evidence="5" key="4">
    <citation type="submission" date="2024-02" db="EMBL/GenBank/DDBJ databases">
        <title>Comparative genomics of Cryptococcus and Kwoniella reveals pathogenesis evolution and contrasting modes of karyotype evolution via chromosome fusion or intercentromeric recombination.</title>
        <authorList>
            <person name="Coelho M.A."/>
            <person name="David-Palma M."/>
            <person name="Shea T."/>
            <person name="Bowers K."/>
            <person name="McGinley-Smith S."/>
            <person name="Mohammad A.W."/>
            <person name="Gnirke A."/>
            <person name="Yurkov A.M."/>
            <person name="Nowrousian M."/>
            <person name="Sun S."/>
            <person name="Cuomo C.A."/>
            <person name="Heitman J."/>
        </authorList>
    </citation>
    <scope>NUCLEOTIDE SEQUENCE</scope>
    <source>
        <strain evidence="5">CBS 10737</strain>
    </source>
</reference>
<dbReference type="EMBL" id="KI894011">
    <property type="protein sequence ID" value="OCF49572.1"/>
    <property type="molecule type" value="Genomic_DNA"/>
</dbReference>
<dbReference type="STRING" id="1296096.A0A1B9I204"/>
<dbReference type="Pfam" id="PF04488">
    <property type="entry name" value="Gly_transf_sug"/>
    <property type="match status" value="1"/>
</dbReference>
<keyword evidence="3" id="KW-0812">Transmembrane</keyword>
<feature type="transmembrane region" description="Helical" evidence="3">
    <location>
        <begin position="109"/>
        <end position="128"/>
    </location>
</feature>
<organism evidence="4">
    <name type="scientific">Kwoniella pini CBS 10737</name>
    <dbReference type="NCBI Taxonomy" id="1296096"/>
    <lineage>
        <taxon>Eukaryota</taxon>
        <taxon>Fungi</taxon>
        <taxon>Dikarya</taxon>
        <taxon>Basidiomycota</taxon>
        <taxon>Agaricomycotina</taxon>
        <taxon>Tremellomycetes</taxon>
        <taxon>Tremellales</taxon>
        <taxon>Cryptococcaceae</taxon>
        <taxon>Kwoniella</taxon>
    </lineage>
</organism>
<reference evidence="4" key="3">
    <citation type="submission" date="2016-07" db="EMBL/GenBank/DDBJ databases">
        <title>Evolution of pathogenesis and genome organization in the Tremellales.</title>
        <authorList>
            <person name="Cuomo C."/>
            <person name="Litvintseva A."/>
            <person name="Heitman J."/>
            <person name="Chen Y."/>
            <person name="Sun S."/>
            <person name="Springer D."/>
            <person name="Dromer F."/>
            <person name="Young S."/>
            <person name="Zeng Q."/>
            <person name="Chapman S."/>
            <person name="Gujja S."/>
            <person name="Saif S."/>
            <person name="Birren B."/>
        </authorList>
    </citation>
    <scope>NUCLEOTIDE SEQUENCE</scope>
    <source>
        <strain evidence="4">CBS 10737</strain>
    </source>
</reference>
<name>A0A1B9I204_9TREE</name>
<evidence type="ECO:0000313" key="6">
    <source>
        <dbReference type="Proteomes" id="UP000094020"/>
    </source>
</evidence>
<reference evidence="5" key="2">
    <citation type="submission" date="2013-07" db="EMBL/GenBank/DDBJ databases">
        <authorList>
            <consortium name="The Broad Institute Genome Sequencing Platform"/>
            <person name="Cuomo C."/>
            <person name="Litvintseva A."/>
            <person name="Chen Y."/>
            <person name="Heitman J."/>
            <person name="Sun S."/>
            <person name="Springer D."/>
            <person name="Dromer F."/>
            <person name="Young S.K."/>
            <person name="Zeng Q."/>
            <person name="Gargeya S."/>
            <person name="Fitzgerald M."/>
            <person name="Abouelleil A."/>
            <person name="Alvarado L."/>
            <person name="Berlin A.M."/>
            <person name="Chapman S.B."/>
            <person name="Dewar J."/>
            <person name="Goldberg J."/>
            <person name="Griggs A."/>
            <person name="Gujja S."/>
            <person name="Hansen M."/>
            <person name="Howarth C."/>
            <person name="Imamovic A."/>
            <person name="Larimer J."/>
            <person name="McCowan C."/>
            <person name="Murphy C."/>
            <person name="Pearson M."/>
            <person name="Priest M."/>
            <person name="Roberts A."/>
            <person name="Saif S."/>
            <person name="Shea T."/>
            <person name="Sykes S."/>
            <person name="Wortman J."/>
            <person name="Nusbaum C."/>
            <person name="Birren B."/>
        </authorList>
    </citation>
    <scope>NUCLEOTIDE SEQUENCE</scope>
    <source>
        <strain evidence="5">CBS 10737</strain>
    </source>
</reference>
<dbReference type="InterPro" id="IPR029044">
    <property type="entry name" value="Nucleotide-diphossugar_trans"/>
</dbReference>
<evidence type="ECO:0008006" key="7">
    <source>
        <dbReference type="Google" id="ProtNLM"/>
    </source>
</evidence>
<feature type="compositionally biased region" description="Basic and acidic residues" evidence="2">
    <location>
        <begin position="474"/>
        <end position="483"/>
    </location>
</feature>
<evidence type="ECO:0000256" key="3">
    <source>
        <dbReference type="SAM" id="Phobius"/>
    </source>
</evidence>
<evidence type="ECO:0000313" key="4">
    <source>
        <dbReference type="EMBL" id="OCF49572.1"/>
    </source>
</evidence>
<sequence>MILRKHSIIGKTNKAEKIFIKLRLINFLFPVNSNSSSSFTQSQDNYSLSKSISHWLSGSREIGEQVWVGLPMSVFRDSWNSDHGINNTREYVPMTNREGRSQHSYYRSLALKFLPSILIFGLGILIGSNHPLYLSIYSRRSLIPSSILPHSLPPSPKISSTISLNYLPEPKEDIPNLVHYVYGLSDEINQPDFPYFAYLAIRSSLINLKPDEIWFHCINEPKGYWWERIKYYEGFIDQSTGQIKGLIKIRRARDVQWIGKDRRPVTHFAHKADIIRLEVLRDYGGIYLDIDTFVLRSFASHNLLRQDVVLGMEAHGLTFLRGAGGDDEMNPKGLCNAVIVARKGAEFIERWLMSYEGFRGDKWTEHSVEMPWTLAKMYPTLLTILSERAFFWPLWTDDHIHAVYVTTEYDFQQSGQLAYHAWESKARPYLSALDPTTIHKIDTSFTRMARRFVEPDEEKRWKAAGSIDGVGETSLDRSDQEIE</sequence>
<dbReference type="PANTHER" id="PTHR46830">
    <property type="entry name" value="TRANSFERASE, PUTATIVE-RELATED"/>
    <property type="match status" value="1"/>
</dbReference>
<dbReference type="KEGG" id="kpin:30172463"/>
<dbReference type="RefSeq" id="XP_019010791.1">
    <property type="nucleotide sequence ID" value="XM_019155833.1"/>
</dbReference>
<keyword evidence="3" id="KW-0472">Membrane</keyword>